<dbReference type="eggNOG" id="ENOG502QWCA">
    <property type="taxonomic scope" value="Eukaryota"/>
</dbReference>
<evidence type="ECO:0000313" key="2">
    <source>
        <dbReference type="EMBL" id="ESR45785.1"/>
    </source>
</evidence>
<sequence length="213" mass="24680">YVSCDKKSTFAVHETSHSSFHNAAVVKWSNLMDPSRHIDKRMNSQSLKQVLENRLQLKTSIVPTKRLAKQTCAFRGHDESVSSLNCENFIELIKLLATMNEEINKELLNILANKVQQKIQEEIGDAKFCILVDEALDEFHKEQMTIIFRYVDCDGFIRERFFEVICNALVRYNLLVENLRGKGYYGVSNMSGEWNRLQSLFLNDCPYAYLITL</sequence>
<reference evidence="2 3" key="1">
    <citation type="submission" date="2013-10" db="EMBL/GenBank/DDBJ databases">
        <authorList>
            <consortium name="International Citrus Genome Consortium"/>
            <person name="Jenkins J."/>
            <person name="Schmutz J."/>
            <person name="Prochnik S."/>
            <person name="Rokhsar D."/>
            <person name="Gmitter F."/>
            <person name="Ollitrault P."/>
            <person name="Machado M."/>
            <person name="Talon M."/>
            <person name="Wincker P."/>
            <person name="Jaillon O."/>
            <person name="Morgante M."/>
        </authorList>
    </citation>
    <scope>NUCLEOTIDE SEQUENCE</scope>
    <source>
        <strain evidence="3">cv. Clemenules</strain>
    </source>
</reference>
<protein>
    <recommendedName>
        <fullName evidence="1">DUF4371 domain-containing protein</fullName>
    </recommendedName>
</protein>
<accession>V4T339</accession>
<organism evidence="2 3">
    <name type="scientific">Citrus clementina</name>
    <name type="common">Clementine</name>
    <name type="synonym">Citrus deliciosa x Citrus sinensis</name>
    <dbReference type="NCBI Taxonomy" id="85681"/>
    <lineage>
        <taxon>Eukaryota</taxon>
        <taxon>Viridiplantae</taxon>
        <taxon>Streptophyta</taxon>
        <taxon>Embryophyta</taxon>
        <taxon>Tracheophyta</taxon>
        <taxon>Spermatophyta</taxon>
        <taxon>Magnoliopsida</taxon>
        <taxon>eudicotyledons</taxon>
        <taxon>Gunneridae</taxon>
        <taxon>Pentapetalae</taxon>
        <taxon>rosids</taxon>
        <taxon>malvids</taxon>
        <taxon>Sapindales</taxon>
        <taxon>Rutaceae</taxon>
        <taxon>Aurantioideae</taxon>
        <taxon>Citrus</taxon>
    </lineage>
</organism>
<dbReference type="OMA" id="QNELILM"/>
<dbReference type="InParanoid" id="V4T339"/>
<evidence type="ECO:0000259" key="1">
    <source>
        <dbReference type="Pfam" id="PF14291"/>
    </source>
</evidence>
<keyword evidence="3" id="KW-1185">Reference proteome</keyword>
<dbReference type="AlphaFoldDB" id="V4T339"/>
<proteinExistence type="predicted"/>
<feature type="non-terminal residue" evidence="2">
    <location>
        <position position="1"/>
    </location>
</feature>
<dbReference type="Gramene" id="ESR45785">
    <property type="protein sequence ID" value="ESR45785"/>
    <property type="gene ID" value="CICLE_v10003366mg"/>
</dbReference>
<dbReference type="PANTHER" id="PTHR45749:SF26">
    <property type="entry name" value="ZINC FINGER MYM-TYPE PROTEIN 1-LIKE"/>
    <property type="match status" value="1"/>
</dbReference>
<gene>
    <name evidence="2" type="ORF">CICLE_v10003366mg</name>
</gene>
<dbReference type="STRING" id="85681.V4T339"/>
<dbReference type="EMBL" id="KI536799">
    <property type="protein sequence ID" value="ESR45785.1"/>
    <property type="molecule type" value="Genomic_DNA"/>
</dbReference>
<dbReference type="Proteomes" id="UP000030687">
    <property type="component" value="Unassembled WGS sequence"/>
</dbReference>
<evidence type="ECO:0000313" key="3">
    <source>
        <dbReference type="Proteomes" id="UP000030687"/>
    </source>
</evidence>
<dbReference type="PANTHER" id="PTHR45749">
    <property type="match status" value="1"/>
</dbReference>
<dbReference type="Pfam" id="PF14291">
    <property type="entry name" value="DUF4371"/>
    <property type="match status" value="1"/>
</dbReference>
<feature type="domain" description="DUF4371" evidence="1">
    <location>
        <begin position="103"/>
        <end position="195"/>
    </location>
</feature>
<dbReference type="InterPro" id="IPR025398">
    <property type="entry name" value="DUF4371"/>
</dbReference>
<name>V4T339_CITCL</name>
<dbReference type="KEGG" id="cic:CICLE_v10003366mg"/>